<dbReference type="InterPro" id="IPR018492">
    <property type="entry name" value="Ribosomal_eL8/Nhp2"/>
</dbReference>
<dbReference type="GO" id="GO:0006412">
    <property type="term" value="P:translation"/>
    <property type="evidence" value="ECO:0007669"/>
    <property type="project" value="UniProtKB-UniRule"/>
</dbReference>
<evidence type="ECO:0000259" key="10">
    <source>
        <dbReference type="Pfam" id="PF01248"/>
    </source>
</evidence>
<dbReference type="GO" id="GO:0005737">
    <property type="term" value="C:cytoplasm"/>
    <property type="evidence" value="ECO:0007669"/>
    <property type="project" value="UniProtKB-SubCell"/>
</dbReference>
<dbReference type="PRINTS" id="PR00884">
    <property type="entry name" value="RIBOSOMALHS6"/>
</dbReference>
<dbReference type="InterPro" id="IPR050257">
    <property type="entry name" value="eL8/uL1-like"/>
</dbReference>
<dbReference type="GO" id="GO:0019843">
    <property type="term" value="F:rRNA binding"/>
    <property type="evidence" value="ECO:0007669"/>
    <property type="project" value="UniProtKB-KW"/>
</dbReference>
<keyword evidence="3 9" id="KW-0963">Cytoplasm</keyword>
<evidence type="ECO:0000313" key="12">
    <source>
        <dbReference type="Proteomes" id="UP000185744"/>
    </source>
</evidence>
<evidence type="ECO:0000256" key="2">
    <source>
        <dbReference type="ARBA" id="ARBA00007337"/>
    </source>
</evidence>
<keyword evidence="8 9" id="KW-0687">Ribonucleoprotein</keyword>
<dbReference type="FunCoup" id="A0A1Q6DRX1">
    <property type="interactions" value="140"/>
</dbReference>
<dbReference type="InterPro" id="IPR029064">
    <property type="entry name" value="Ribosomal_eL30-like_sf"/>
</dbReference>
<comment type="function">
    <text evidence="9">Multifunctional RNA-binding protein that recognizes the K-turn motif in ribosomal RNA, the RNA component of RNase P, box H/ACA, box C/D and box C'/D' sRNAs.</text>
</comment>
<evidence type="ECO:0000256" key="9">
    <source>
        <dbReference type="HAMAP-Rule" id="MF_00326"/>
    </source>
</evidence>
<comment type="subcellular location">
    <subcellularLocation>
        <location evidence="1 9">Cytoplasm</location>
    </subcellularLocation>
</comment>
<dbReference type="PROSITE" id="PS01082">
    <property type="entry name" value="RIBOSOMAL_L7AE"/>
    <property type="match status" value="1"/>
</dbReference>
<dbReference type="Proteomes" id="UP000185744">
    <property type="component" value="Unassembled WGS sequence"/>
</dbReference>
<evidence type="ECO:0000256" key="4">
    <source>
        <dbReference type="ARBA" id="ARBA00022694"/>
    </source>
</evidence>
<comment type="caution">
    <text evidence="11">The sequence shown here is derived from an EMBL/GenBank/DDBJ whole genome shotgun (WGS) entry which is preliminary data.</text>
</comment>
<dbReference type="GO" id="GO:0005840">
    <property type="term" value="C:ribosome"/>
    <property type="evidence" value="ECO:0007669"/>
    <property type="project" value="UniProtKB-KW"/>
</dbReference>
<dbReference type="InParanoid" id="A0A1Q6DRX1"/>
<dbReference type="GO" id="GO:0003735">
    <property type="term" value="F:structural constituent of ribosome"/>
    <property type="evidence" value="ECO:0007669"/>
    <property type="project" value="InterPro"/>
</dbReference>
<proteinExistence type="inferred from homology"/>
<dbReference type="HAMAP" id="MF_00326">
    <property type="entry name" value="Ribosomal_eL8"/>
    <property type="match status" value="1"/>
</dbReference>
<dbReference type="GO" id="GO:1990904">
    <property type="term" value="C:ribonucleoprotein complex"/>
    <property type="evidence" value="ECO:0007669"/>
    <property type="project" value="UniProtKB-KW"/>
</dbReference>
<evidence type="ECO:0000256" key="5">
    <source>
        <dbReference type="ARBA" id="ARBA00022730"/>
    </source>
</evidence>
<dbReference type="PRINTS" id="PR00881">
    <property type="entry name" value="L7ARS6FAMILY"/>
</dbReference>
<dbReference type="EMBL" id="MSDW01000002">
    <property type="protein sequence ID" value="OKY77125.1"/>
    <property type="molecule type" value="Genomic_DNA"/>
</dbReference>
<evidence type="ECO:0000256" key="6">
    <source>
        <dbReference type="ARBA" id="ARBA00022884"/>
    </source>
</evidence>
<dbReference type="GO" id="GO:0042254">
    <property type="term" value="P:ribosome biogenesis"/>
    <property type="evidence" value="ECO:0007669"/>
    <property type="project" value="InterPro"/>
</dbReference>
<evidence type="ECO:0000256" key="1">
    <source>
        <dbReference type="ARBA" id="ARBA00004496"/>
    </source>
</evidence>
<evidence type="ECO:0000256" key="7">
    <source>
        <dbReference type="ARBA" id="ARBA00022980"/>
    </source>
</evidence>
<reference evidence="11" key="1">
    <citation type="submission" date="2016-12" db="EMBL/GenBank/DDBJ databases">
        <title>Discovery of methanogenic haloarchaea.</title>
        <authorList>
            <person name="Sorokin D.Y."/>
            <person name="Makarova K.S."/>
            <person name="Abbas B."/>
            <person name="Ferrer M."/>
            <person name="Golyshin P.N."/>
        </authorList>
    </citation>
    <scope>NUCLEOTIDE SEQUENCE [LARGE SCALE GENOMIC DNA]</scope>
    <source>
        <strain evidence="11">HMET1</strain>
    </source>
</reference>
<keyword evidence="4 9" id="KW-0819">tRNA processing</keyword>
<comment type="similarity">
    <text evidence="2 9">Belongs to the eukaryotic ribosomal protein eL8 family.</text>
</comment>
<accession>A0A1Q6DRX1</accession>
<comment type="subunit">
    <text evidence="9">Part of the 50S ribosomal subunit. Probably part of the RNase P complex.</text>
</comment>
<dbReference type="PANTHER" id="PTHR23105">
    <property type="entry name" value="RIBOSOMAL PROTEIN L7AE FAMILY MEMBER"/>
    <property type="match status" value="1"/>
</dbReference>
<dbReference type="STRING" id="1903181.BTN85_1771"/>
<keyword evidence="6 9" id="KW-0694">RNA-binding</keyword>
<dbReference type="InterPro" id="IPR004038">
    <property type="entry name" value="Ribosomal_eL8/eL30/eS12/Gad45"/>
</dbReference>
<organism evidence="11 12">
    <name type="scientific">Methanohalarchaeum thermophilum</name>
    <dbReference type="NCBI Taxonomy" id="1903181"/>
    <lineage>
        <taxon>Archaea</taxon>
        <taxon>Methanobacteriati</taxon>
        <taxon>Methanobacteriota</taxon>
        <taxon>Methanonatronarchaeia</taxon>
        <taxon>Methanonatronarchaeales</taxon>
        <taxon>Methanonatronarchaeaceae</taxon>
        <taxon>Candidatus Methanohalarchaeum</taxon>
    </lineage>
</organism>
<keyword evidence="5 9" id="KW-0699">rRNA-binding</keyword>
<protein>
    <recommendedName>
        <fullName evidence="9">Large ribosomal subunit protein eL8</fullName>
    </recommendedName>
</protein>
<dbReference type="SUPFAM" id="SSF55315">
    <property type="entry name" value="L30e-like"/>
    <property type="match status" value="1"/>
</dbReference>
<sequence>MSKVYVNFEVPQDLADKSLESVELARDTGKISKGTNEVTKALERGTAELIVIAEDVEPEEIVAHLPMLAKENDVPYIYVPSQNDLGAAAGINVSSSAVAVTDPGQANELIEEISSKVNELKE</sequence>
<evidence type="ECO:0000256" key="3">
    <source>
        <dbReference type="ARBA" id="ARBA00022490"/>
    </source>
</evidence>
<dbReference type="InterPro" id="IPR004037">
    <property type="entry name" value="Ribosomal_eL8-like_CS"/>
</dbReference>
<dbReference type="GO" id="GO:0001682">
    <property type="term" value="P:tRNA 5'-leader removal"/>
    <property type="evidence" value="ECO:0007669"/>
    <property type="project" value="UniProtKB-UniRule"/>
</dbReference>
<keyword evidence="12" id="KW-1185">Reference proteome</keyword>
<dbReference type="Gene3D" id="3.30.1330.30">
    <property type="match status" value="1"/>
</dbReference>
<evidence type="ECO:0000313" key="11">
    <source>
        <dbReference type="EMBL" id="OKY77125.1"/>
    </source>
</evidence>
<keyword evidence="7 9" id="KW-0689">Ribosomal protein</keyword>
<dbReference type="GO" id="GO:0004526">
    <property type="term" value="F:ribonuclease P activity"/>
    <property type="evidence" value="ECO:0007669"/>
    <property type="project" value="UniProtKB-UniRule"/>
</dbReference>
<dbReference type="FunFam" id="3.30.1330.30:FF:000020">
    <property type="entry name" value="50S ribosomal protein L7Ae"/>
    <property type="match status" value="1"/>
</dbReference>
<dbReference type="AlphaFoldDB" id="A0A1Q6DRX1"/>
<dbReference type="Pfam" id="PF01248">
    <property type="entry name" value="Ribosomal_L7Ae"/>
    <property type="match status" value="1"/>
</dbReference>
<evidence type="ECO:0000256" key="8">
    <source>
        <dbReference type="ARBA" id="ARBA00023274"/>
    </source>
</evidence>
<name>A0A1Q6DRX1_METT1</name>
<feature type="domain" description="Ribosomal protein eL8/eL30/eS12/Gadd45" evidence="10">
    <location>
        <begin position="18"/>
        <end position="109"/>
    </location>
</feature>
<dbReference type="NCBIfam" id="TIGR03677">
    <property type="entry name" value="eL8_ribo"/>
    <property type="match status" value="1"/>
</dbReference>
<dbReference type="InterPro" id="IPR022481">
    <property type="entry name" value="Ribosomal_eL8_arc"/>
</dbReference>
<gene>
    <name evidence="9" type="primary">rpl7ae</name>
    <name evidence="11" type="ORF">BTN85_1771</name>
</gene>